<evidence type="ECO:0000313" key="6">
    <source>
        <dbReference type="Proteomes" id="UP000325313"/>
    </source>
</evidence>
<organism evidence="4 5">
    <name type="scientific">Puccinia graminis f. sp. tritici</name>
    <dbReference type="NCBI Taxonomy" id="56615"/>
    <lineage>
        <taxon>Eukaryota</taxon>
        <taxon>Fungi</taxon>
        <taxon>Dikarya</taxon>
        <taxon>Basidiomycota</taxon>
        <taxon>Pucciniomycotina</taxon>
        <taxon>Pucciniomycetes</taxon>
        <taxon>Pucciniales</taxon>
        <taxon>Pucciniaceae</taxon>
        <taxon>Puccinia</taxon>
    </lineage>
</organism>
<dbReference type="EMBL" id="VSWC01000054">
    <property type="protein sequence ID" value="KAA1099379.1"/>
    <property type="molecule type" value="Genomic_DNA"/>
</dbReference>
<sequence>MHGSINYLLLTLFHLHLVLGSFSFDPRASADAASEGARQLDVRGADRQHSSLSQLLPDSAHDQLQEGVSLPLQVHSRTIPLEKTRRLEKPSTSGDSISSGFSQGRKRLAGEQLGFQPKGDGHIRQSASKKLNLSWTPRVKQEDLKIFLGPSESTLKEPGPDEGMNAQQAPLRDTSIQVIHQDPSSTPRANSADQDAGKLRGFSPVNMELVIRAFKPQGVNKDFWAWIRIISHYVSVEREIDQHVRTSLKILKPSHSIINQCYQNPSSNLQKNTILKLAAFLWCVNLRVLELIGAPQGSEAYLKEQVQFMKWFDWFMLFFSDSLKLDLSSIYEQNHHIEIKTHGSFIYQKILQALDSSSERELYILHCPKLDSRRYCSQERQFLLNEAAVHLLGFYYKNTNFKKWNYVFGEHDIDFIRKLGELGEHWEDRAKCDLPMDLNLLPWAAPAKKDLPLIGPNNLKTSYFNFHQYVEAIPCSDLMFDLRMFDKNQQFQLLKGFFLNKAEKHDWVIISSLKLRKQTNKLISEFKPSTKLVLSTQRIISEYIEEHSISKDNVISEKREILKKLNYAELEVKLDELLEFVWEINGKILQAMGSEVFEESFLKEQRLVQLFFEFLMDQNGGEDARNVPSPSHGQKIHKALQQQILHNSLIELLVLKDTGDGYPGTIEEYGLRKKFWVSKKHNFLSQLSLHILGNYYKNQNFESWNRIFGSDGTFINFVKNLSDPNKFDQYQEKLLPHLRSQGLIPWMK</sequence>
<dbReference type="AlphaFoldDB" id="A0A5B0PHR0"/>
<feature type="compositionally biased region" description="Low complexity" evidence="1">
    <location>
        <begin position="91"/>
        <end position="103"/>
    </location>
</feature>
<protein>
    <submittedName>
        <fullName evidence="4">Uncharacterized protein</fullName>
    </submittedName>
</protein>
<dbReference type="Proteomes" id="UP000324748">
    <property type="component" value="Unassembled WGS sequence"/>
</dbReference>
<reference evidence="5 6" key="1">
    <citation type="submission" date="2019-05" db="EMBL/GenBank/DDBJ databases">
        <title>Emergence of the Ug99 lineage of the wheat stem rust pathogen through somatic hybridization.</title>
        <authorList>
            <person name="Li F."/>
            <person name="Upadhyaya N.M."/>
            <person name="Sperschneider J."/>
            <person name="Matny O."/>
            <person name="Nguyen-Phuc H."/>
            <person name="Mago R."/>
            <person name="Raley C."/>
            <person name="Miller M.E."/>
            <person name="Silverstein K.A.T."/>
            <person name="Henningsen E."/>
            <person name="Hirsch C.D."/>
            <person name="Visser B."/>
            <person name="Pretorius Z.A."/>
            <person name="Steffenson B.J."/>
            <person name="Schwessinger B."/>
            <person name="Dodds P.N."/>
            <person name="Figueroa M."/>
        </authorList>
    </citation>
    <scope>NUCLEOTIDE SEQUENCE [LARGE SCALE GENOMIC DNA]</scope>
    <source>
        <strain evidence="4">21-0</strain>
        <strain evidence="3 6">Ug99</strain>
    </source>
</reference>
<dbReference type="OrthoDB" id="2515550at2759"/>
<feature type="chain" id="PRO_5036137791" evidence="2">
    <location>
        <begin position="21"/>
        <end position="748"/>
    </location>
</feature>
<evidence type="ECO:0000313" key="5">
    <source>
        <dbReference type="Proteomes" id="UP000324748"/>
    </source>
</evidence>
<dbReference type="Proteomes" id="UP000325313">
    <property type="component" value="Unassembled WGS sequence"/>
</dbReference>
<feature type="region of interest" description="Disordered" evidence="1">
    <location>
        <begin position="79"/>
        <end position="103"/>
    </location>
</feature>
<evidence type="ECO:0000313" key="3">
    <source>
        <dbReference type="EMBL" id="KAA1070973.1"/>
    </source>
</evidence>
<gene>
    <name evidence="4" type="ORF">PGT21_005388</name>
    <name evidence="3" type="ORF">PGTUg99_015171</name>
</gene>
<keyword evidence="5" id="KW-1185">Reference proteome</keyword>
<keyword evidence="2" id="KW-0732">Signal</keyword>
<accession>A0A5B0PHR0</accession>
<dbReference type="EMBL" id="VDEP01000482">
    <property type="protein sequence ID" value="KAA1070973.1"/>
    <property type="molecule type" value="Genomic_DNA"/>
</dbReference>
<feature type="signal peptide" evidence="2">
    <location>
        <begin position="1"/>
        <end position="20"/>
    </location>
</feature>
<evidence type="ECO:0000313" key="4">
    <source>
        <dbReference type="EMBL" id="KAA1099379.1"/>
    </source>
</evidence>
<name>A0A5B0PHR0_PUCGR</name>
<comment type="caution">
    <text evidence="4">The sequence shown here is derived from an EMBL/GenBank/DDBJ whole genome shotgun (WGS) entry which is preliminary data.</text>
</comment>
<proteinExistence type="predicted"/>
<evidence type="ECO:0000256" key="2">
    <source>
        <dbReference type="SAM" id="SignalP"/>
    </source>
</evidence>
<feature type="compositionally biased region" description="Basic and acidic residues" evidence="1">
    <location>
        <begin position="80"/>
        <end position="89"/>
    </location>
</feature>
<evidence type="ECO:0000256" key="1">
    <source>
        <dbReference type="SAM" id="MobiDB-lite"/>
    </source>
</evidence>